<dbReference type="Proteomes" id="UP000807371">
    <property type="component" value="Unassembled WGS sequence"/>
</dbReference>
<name>A0ABS0NFN1_9ACTN</name>
<protein>
    <recommendedName>
        <fullName evidence="4">Cytochrome C oxidase subunit I</fullName>
    </recommendedName>
</protein>
<keyword evidence="3" id="KW-1185">Reference proteome</keyword>
<reference evidence="2 3" key="1">
    <citation type="submission" date="2020-09" db="EMBL/GenBank/DDBJ databases">
        <title>Biosynthesis of the nuclear factor of activated T cells inhibitor NFAT-133 and its congeners in Streptomyces pactum.</title>
        <authorList>
            <person name="Zhou W."/>
            <person name="Posri P."/>
            <person name="Abugrain M.E."/>
            <person name="Weisberg A.J."/>
            <person name="Chang J.H."/>
            <person name="Mahmud T."/>
        </authorList>
    </citation>
    <scope>NUCLEOTIDE SEQUENCE [LARGE SCALE GENOMIC DNA]</scope>
    <source>
        <strain evidence="2 3">ATCC 27456</strain>
    </source>
</reference>
<proteinExistence type="predicted"/>
<organism evidence="2 3">
    <name type="scientific">Streptomyces pactum</name>
    <dbReference type="NCBI Taxonomy" id="68249"/>
    <lineage>
        <taxon>Bacteria</taxon>
        <taxon>Bacillati</taxon>
        <taxon>Actinomycetota</taxon>
        <taxon>Actinomycetes</taxon>
        <taxon>Kitasatosporales</taxon>
        <taxon>Streptomycetaceae</taxon>
        <taxon>Streptomyces</taxon>
    </lineage>
</organism>
<dbReference type="RefSeq" id="WP_197987715.1">
    <property type="nucleotide sequence ID" value="NZ_JACYXC010000001.1"/>
</dbReference>
<keyword evidence="1" id="KW-0472">Membrane</keyword>
<keyword evidence="1" id="KW-0812">Transmembrane</keyword>
<sequence>MTGGTAVPQPPDGTGTEDVAAGLARIEGYLMCRAALHTAREEGEAFAAGLTWLTTAQHEEVARRFAEAHVEVTRTALRSVVARCEELKEEYTARYEQLRRRLLCTTAVLLVSAAILCLAALLGTGTTR</sequence>
<dbReference type="EMBL" id="JACYXC010000001">
    <property type="protein sequence ID" value="MBH5333962.1"/>
    <property type="molecule type" value="Genomic_DNA"/>
</dbReference>
<evidence type="ECO:0000313" key="2">
    <source>
        <dbReference type="EMBL" id="MBH5333962.1"/>
    </source>
</evidence>
<evidence type="ECO:0000313" key="3">
    <source>
        <dbReference type="Proteomes" id="UP000807371"/>
    </source>
</evidence>
<feature type="transmembrane region" description="Helical" evidence="1">
    <location>
        <begin position="102"/>
        <end position="122"/>
    </location>
</feature>
<keyword evidence="1" id="KW-1133">Transmembrane helix</keyword>
<gene>
    <name evidence="2" type="ORF">IHE55_03750</name>
</gene>
<evidence type="ECO:0000256" key="1">
    <source>
        <dbReference type="SAM" id="Phobius"/>
    </source>
</evidence>
<evidence type="ECO:0008006" key="4">
    <source>
        <dbReference type="Google" id="ProtNLM"/>
    </source>
</evidence>
<accession>A0ABS0NFN1</accession>
<comment type="caution">
    <text evidence="2">The sequence shown here is derived from an EMBL/GenBank/DDBJ whole genome shotgun (WGS) entry which is preliminary data.</text>
</comment>